<reference evidence="3" key="1">
    <citation type="journal article" date="2023" name="Mol. Phylogenet. Evol.">
        <title>Genome-scale phylogeny and comparative genomics of the fungal order Sordariales.</title>
        <authorList>
            <person name="Hensen N."/>
            <person name="Bonometti L."/>
            <person name="Westerberg I."/>
            <person name="Brannstrom I.O."/>
            <person name="Guillou S."/>
            <person name="Cros-Aarteil S."/>
            <person name="Calhoun S."/>
            <person name="Haridas S."/>
            <person name="Kuo A."/>
            <person name="Mondo S."/>
            <person name="Pangilinan J."/>
            <person name="Riley R."/>
            <person name="LaButti K."/>
            <person name="Andreopoulos B."/>
            <person name="Lipzen A."/>
            <person name="Chen C."/>
            <person name="Yan M."/>
            <person name="Daum C."/>
            <person name="Ng V."/>
            <person name="Clum A."/>
            <person name="Steindorff A."/>
            <person name="Ohm R.A."/>
            <person name="Martin F."/>
            <person name="Silar P."/>
            <person name="Natvig D.O."/>
            <person name="Lalanne C."/>
            <person name="Gautier V."/>
            <person name="Ament-Velasquez S.L."/>
            <person name="Kruys A."/>
            <person name="Hutchinson M.I."/>
            <person name="Powell A.J."/>
            <person name="Barry K."/>
            <person name="Miller A.N."/>
            <person name="Grigoriev I.V."/>
            <person name="Debuchy R."/>
            <person name="Gladieux P."/>
            <person name="Hiltunen Thoren M."/>
            <person name="Johannesson H."/>
        </authorList>
    </citation>
    <scope>NUCLEOTIDE SEQUENCE</scope>
    <source>
        <strain evidence="3">PSN309</strain>
    </source>
</reference>
<evidence type="ECO:0000256" key="1">
    <source>
        <dbReference type="SAM" id="MobiDB-lite"/>
    </source>
</evidence>
<organism evidence="3 4">
    <name type="scientific">Podospora australis</name>
    <dbReference type="NCBI Taxonomy" id="1536484"/>
    <lineage>
        <taxon>Eukaryota</taxon>
        <taxon>Fungi</taxon>
        <taxon>Dikarya</taxon>
        <taxon>Ascomycota</taxon>
        <taxon>Pezizomycotina</taxon>
        <taxon>Sordariomycetes</taxon>
        <taxon>Sordariomycetidae</taxon>
        <taxon>Sordariales</taxon>
        <taxon>Podosporaceae</taxon>
        <taxon>Podospora</taxon>
    </lineage>
</organism>
<dbReference type="EMBL" id="MU864351">
    <property type="protein sequence ID" value="KAK4193311.1"/>
    <property type="molecule type" value="Genomic_DNA"/>
</dbReference>
<keyword evidence="4" id="KW-1185">Reference proteome</keyword>
<comment type="caution">
    <text evidence="3">The sequence shown here is derived from an EMBL/GenBank/DDBJ whole genome shotgun (WGS) entry which is preliminary data.</text>
</comment>
<reference evidence="3" key="2">
    <citation type="submission" date="2023-05" db="EMBL/GenBank/DDBJ databases">
        <authorList>
            <consortium name="Lawrence Berkeley National Laboratory"/>
            <person name="Steindorff A."/>
            <person name="Hensen N."/>
            <person name="Bonometti L."/>
            <person name="Westerberg I."/>
            <person name="Brannstrom I.O."/>
            <person name="Guillou S."/>
            <person name="Cros-Aarteil S."/>
            <person name="Calhoun S."/>
            <person name="Haridas S."/>
            <person name="Kuo A."/>
            <person name="Mondo S."/>
            <person name="Pangilinan J."/>
            <person name="Riley R."/>
            <person name="Labutti K."/>
            <person name="Andreopoulos B."/>
            <person name="Lipzen A."/>
            <person name="Chen C."/>
            <person name="Yanf M."/>
            <person name="Daum C."/>
            <person name="Ng V."/>
            <person name="Clum A."/>
            <person name="Ohm R."/>
            <person name="Martin F."/>
            <person name="Silar P."/>
            <person name="Natvig D."/>
            <person name="Lalanne C."/>
            <person name="Gautier V."/>
            <person name="Ament-Velasquez S.L."/>
            <person name="Kruys A."/>
            <person name="Hutchinson M.I."/>
            <person name="Powell A.J."/>
            <person name="Barry K."/>
            <person name="Miller A.N."/>
            <person name="Grigoriev I.V."/>
            <person name="Debuchy R."/>
            <person name="Gladieux P."/>
            <person name="Thoren M.H."/>
            <person name="Johannesson H."/>
        </authorList>
    </citation>
    <scope>NUCLEOTIDE SEQUENCE</scope>
    <source>
        <strain evidence="3">PSN309</strain>
    </source>
</reference>
<name>A0AAN7ALN5_9PEZI</name>
<dbReference type="AlphaFoldDB" id="A0AAN7ALN5"/>
<sequence length="184" mass="19823">MSAPAGETAAAPSAAGAGGFDLLRRATQAMMSKISASLLATFQSLIASWFFVTAPSPSFNPMNSCLVPFNHYLYPHHHHQEVRDGAHLAVLVLLSLVIHSKATHLQSSPSWPSWPTSKSEVAMETRHDSCRPVVLHSGKPPLPPAPEPLFPPQNTQNQRRVRNAAASTIFTSPMRAVSAEQSAL</sequence>
<gene>
    <name evidence="3" type="ORF">QBC35DRAFT_468982</name>
</gene>
<evidence type="ECO:0000256" key="2">
    <source>
        <dbReference type="SAM" id="Phobius"/>
    </source>
</evidence>
<feature type="region of interest" description="Disordered" evidence="1">
    <location>
        <begin position="137"/>
        <end position="161"/>
    </location>
</feature>
<accession>A0AAN7ALN5</accession>
<feature type="compositionally biased region" description="Pro residues" evidence="1">
    <location>
        <begin position="140"/>
        <end position="151"/>
    </location>
</feature>
<evidence type="ECO:0000313" key="3">
    <source>
        <dbReference type="EMBL" id="KAK4193311.1"/>
    </source>
</evidence>
<proteinExistence type="predicted"/>
<feature type="transmembrane region" description="Helical" evidence="2">
    <location>
        <begin position="34"/>
        <end position="52"/>
    </location>
</feature>
<keyword evidence="2" id="KW-0472">Membrane</keyword>
<keyword evidence="2" id="KW-1133">Transmembrane helix</keyword>
<keyword evidence="2" id="KW-0812">Transmembrane</keyword>
<protein>
    <submittedName>
        <fullName evidence="3">Uncharacterized protein</fullName>
    </submittedName>
</protein>
<dbReference type="Proteomes" id="UP001302126">
    <property type="component" value="Unassembled WGS sequence"/>
</dbReference>
<evidence type="ECO:0000313" key="4">
    <source>
        <dbReference type="Proteomes" id="UP001302126"/>
    </source>
</evidence>